<comment type="similarity">
    <text evidence="2 9">Belongs to the gluconokinase GntK/GntV family.</text>
</comment>
<organism evidence="10 11">
    <name type="scientific">Saccharibacter floricola DSM 15669</name>
    <dbReference type="NCBI Taxonomy" id="1123227"/>
    <lineage>
        <taxon>Bacteria</taxon>
        <taxon>Pseudomonadati</taxon>
        <taxon>Pseudomonadota</taxon>
        <taxon>Alphaproteobacteria</taxon>
        <taxon>Acetobacterales</taxon>
        <taxon>Acetobacteraceae</taxon>
        <taxon>Saccharibacter</taxon>
    </lineage>
</organism>
<gene>
    <name evidence="10" type="ORF">AA15669_0416</name>
</gene>
<evidence type="ECO:0000256" key="3">
    <source>
        <dbReference type="ARBA" id="ARBA00012054"/>
    </source>
</evidence>
<dbReference type="EMBL" id="BAQD01000004">
    <property type="protein sequence ID" value="GBQ05331.1"/>
    <property type="molecule type" value="Genomic_DNA"/>
</dbReference>
<sequence length="190" mass="21144">MDAMTQESTKSQAVSDIVPHYVVVMGVSGTGKTTVAEMLAQTMNWPFQEGDALHPPANVEKMRSGHPLDDNDRAPWLELCREWLAKQVQGGHGAVLTCSALKRSYRNILDKGIPVQFVYLKVDPEVVKERLEARTGHYMPPTLLPSQFATLEEPTEDEPVIVVPGDAGPEILLQRILERLRRVPPPEEQA</sequence>
<dbReference type="EC" id="2.7.1.12" evidence="3 9"/>
<evidence type="ECO:0000256" key="4">
    <source>
        <dbReference type="ARBA" id="ARBA00022679"/>
    </source>
</evidence>
<evidence type="ECO:0000256" key="5">
    <source>
        <dbReference type="ARBA" id="ARBA00022741"/>
    </source>
</evidence>
<comment type="caution">
    <text evidence="10">The sequence shown here is derived from an EMBL/GenBank/DDBJ whole genome shotgun (WGS) entry which is preliminary data.</text>
</comment>
<dbReference type="Proteomes" id="UP001062901">
    <property type="component" value="Unassembled WGS sequence"/>
</dbReference>
<protein>
    <recommendedName>
        <fullName evidence="3 9">Gluconokinase</fullName>
        <ecNumber evidence="3 9">2.7.1.12</ecNumber>
    </recommendedName>
</protein>
<comment type="catalytic activity">
    <reaction evidence="8 9">
        <text>D-gluconate + ATP = 6-phospho-D-gluconate + ADP + H(+)</text>
        <dbReference type="Rhea" id="RHEA:19433"/>
        <dbReference type="ChEBI" id="CHEBI:15378"/>
        <dbReference type="ChEBI" id="CHEBI:18391"/>
        <dbReference type="ChEBI" id="CHEBI:30616"/>
        <dbReference type="ChEBI" id="CHEBI:58759"/>
        <dbReference type="ChEBI" id="CHEBI:456216"/>
        <dbReference type="EC" id="2.7.1.12"/>
    </reaction>
</comment>
<dbReference type="RefSeq" id="WP_018980889.1">
    <property type="nucleotide sequence ID" value="NZ_BAQD01000004.1"/>
</dbReference>
<reference evidence="10" key="1">
    <citation type="submission" date="2013-04" db="EMBL/GenBank/DDBJ databases">
        <title>The genome sequencing project of 58 acetic acid bacteria.</title>
        <authorList>
            <person name="Okamoto-Kainuma A."/>
            <person name="Ishikawa M."/>
            <person name="Umino S."/>
            <person name="Koizumi Y."/>
            <person name="Shiwa Y."/>
            <person name="Yoshikawa H."/>
            <person name="Matsutani M."/>
            <person name="Matsushita K."/>
        </authorList>
    </citation>
    <scope>NUCLEOTIDE SEQUENCE</scope>
    <source>
        <strain evidence="10">DSM 15669</strain>
    </source>
</reference>
<dbReference type="Gene3D" id="3.40.50.300">
    <property type="entry name" value="P-loop containing nucleotide triphosphate hydrolases"/>
    <property type="match status" value="1"/>
</dbReference>
<dbReference type="CDD" id="cd02021">
    <property type="entry name" value="GntK"/>
    <property type="match status" value="1"/>
</dbReference>
<name>A0ABQ0NWU3_9PROT</name>
<evidence type="ECO:0000256" key="9">
    <source>
        <dbReference type="RuleBase" id="RU363066"/>
    </source>
</evidence>
<dbReference type="InterPro" id="IPR006001">
    <property type="entry name" value="Therm_gnt_kin"/>
</dbReference>
<keyword evidence="5 9" id="KW-0547">Nucleotide-binding</keyword>
<dbReference type="PANTHER" id="PTHR43442">
    <property type="entry name" value="GLUCONOKINASE-RELATED"/>
    <property type="match status" value="1"/>
</dbReference>
<dbReference type="SUPFAM" id="SSF52540">
    <property type="entry name" value="P-loop containing nucleoside triphosphate hydrolases"/>
    <property type="match status" value="1"/>
</dbReference>
<proteinExistence type="inferred from homology"/>
<dbReference type="NCBIfam" id="TIGR01313">
    <property type="entry name" value="therm_gnt_kin"/>
    <property type="match status" value="1"/>
</dbReference>
<evidence type="ECO:0000256" key="7">
    <source>
        <dbReference type="ARBA" id="ARBA00022840"/>
    </source>
</evidence>
<dbReference type="InterPro" id="IPR031322">
    <property type="entry name" value="Shikimate/glucono_kinase"/>
</dbReference>
<keyword evidence="4 9" id="KW-0808">Transferase</keyword>
<evidence type="ECO:0000256" key="2">
    <source>
        <dbReference type="ARBA" id="ARBA00008420"/>
    </source>
</evidence>
<evidence type="ECO:0000313" key="10">
    <source>
        <dbReference type="EMBL" id="GBQ05331.1"/>
    </source>
</evidence>
<keyword evidence="6 9" id="KW-0418">Kinase</keyword>
<dbReference type="Pfam" id="PF01202">
    <property type="entry name" value="SKI"/>
    <property type="match status" value="1"/>
</dbReference>
<evidence type="ECO:0000313" key="11">
    <source>
        <dbReference type="Proteomes" id="UP001062901"/>
    </source>
</evidence>
<dbReference type="InterPro" id="IPR027417">
    <property type="entry name" value="P-loop_NTPase"/>
</dbReference>
<evidence type="ECO:0000256" key="6">
    <source>
        <dbReference type="ARBA" id="ARBA00022777"/>
    </source>
</evidence>
<keyword evidence="11" id="KW-1185">Reference proteome</keyword>
<accession>A0ABQ0NWU3</accession>
<keyword evidence="7 9" id="KW-0067">ATP-binding</keyword>
<evidence type="ECO:0000256" key="8">
    <source>
        <dbReference type="ARBA" id="ARBA00048090"/>
    </source>
</evidence>
<dbReference type="PANTHER" id="PTHR43442:SF3">
    <property type="entry name" value="GLUCONOKINASE-RELATED"/>
    <property type="match status" value="1"/>
</dbReference>
<comment type="pathway">
    <text evidence="1">Carbohydrate acid metabolism.</text>
</comment>
<evidence type="ECO:0000256" key="1">
    <source>
        <dbReference type="ARBA" id="ARBA00004761"/>
    </source>
</evidence>